<accession>A0ABQ5DHR7</accession>
<keyword evidence="2" id="KW-1185">Reference proteome</keyword>
<comment type="caution">
    <text evidence="1">The sequence shown here is derived from an EMBL/GenBank/DDBJ whole genome shotgun (WGS) entry which is preliminary data.</text>
</comment>
<protein>
    <submittedName>
        <fullName evidence="1">Uncharacterized protein</fullName>
    </submittedName>
</protein>
<reference evidence="1" key="1">
    <citation type="journal article" date="2022" name="Int. J. Mol. Sci.">
        <title>Draft Genome of Tanacetum Coccineum: Genomic Comparison of Closely Related Tanacetum-Family Plants.</title>
        <authorList>
            <person name="Yamashiro T."/>
            <person name="Shiraishi A."/>
            <person name="Nakayama K."/>
            <person name="Satake H."/>
        </authorList>
    </citation>
    <scope>NUCLEOTIDE SEQUENCE</scope>
</reference>
<name>A0ABQ5DHR7_9ASTR</name>
<evidence type="ECO:0000313" key="1">
    <source>
        <dbReference type="EMBL" id="GJT38775.1"/>
    </source>
</evidence>
<dbReference type="PANTHER" id="PTHR33116">
    <property type="entry name" value="REVERSE TRANSCRIPTASE ZINC-BINDING DOMAIN-CONTAINING PROTEIN-RELATED-RELATED"/>
    <property type="match status" value="1"/>
</dbReference>
<gene>
    <name evidence="1" type="ORF">Tco_0938640</name>
</gene>
<dbReference type="PANTHER" id="PTHR33116:SF78">
    <property type="entry name" value="OS12G0587133 PROTEIN"/>
    <property type="match status" value="1"/>
</dbReference>
<evidence type="ECO:0000313" key="2">
    <source>
        <dbReference type="Proteomes" id="UP001151760"/>
    </source>
</evidence>
<organism evidence="1 2">
    <name type="scientific">Tanacetum coccineum</name>
    <dbReference type="NCBI Taxonomy" id="301880"/>
    <lineage>
        <taxon>Eukaryota</taxon>
        <taxon>Viridiplantae</taxon>
        <taxon>Streptophyta</taxon>
        <taxon>Embryophyta</taxon>
        <taxon>Tracheophyta</taxon>
        <taxon>Spermatophyta</taxon>
        <taxon>Magnoliopsida</taxon>
        <taxon>eudicotyledons</taxon>
        <taxon>Gunneridae</taxon>
        <taxon>Pentapetalae</taxon>
        <taxon>asterids</taxon>
        <taxon>campanulids</taxon>
        <taxon>Asterales</taxon>
        <taxon>Asteraceae</taxon>
        <taxon>Asteroideae</taxon>
        <taxon>Anthemideae</taxon>
        <taxon>Anthemidinae</taxon>
        <taxon>Tanacetum</taxon>
    </lineage>
</organism>
<dbReference type="Proteomes" id="UP001151760">
    <property type="component" value="Unassembled WGS sequence"/>
</dbReference>
<sequence length="549" mass="62425">MMILKTFGLKSMLGDYNFDFTCSMARGTSGGLVSMWDPNSFIKDDIWCDDAFIIMNRLCDFIHQHTGKYIIFGYMNVVHNENERSVYLFSKQDADNFNSFIDNSGLIHLPLGGHLFTWMNEAGTKLKEKYEVGYANDDDHDSRIKLLQEVDRLNTFESFDLFQKAREEFLKFKKKFKDQDSNVDFPPFANSSRLCALDRDSLETLVSLVEVKNADDIKVDILEYVNIFLDTGSFPHGSNSSFFTLITKKAFNSLSWKYLDFVLLNLGLDLNGILGLELIYPHPGLRFSSMGLHNALSATVSSGLIRGVKFGSPEVFYLASGLKINIQKSNVYGIGVSDIDVSSMASNYGCALGCFPFTYLGLPIGSNISLTSSWHVLLDRFQSKLSSWKANLLSIGGRHTLIKDVLGNLVLKLSTSPFSKSGVRGCYRTRTRSRLKLSKLYMVRKVALITMVASIMVISCPSFNGNMESSNHIYFECNIAKDIWILVGKWCDISFPPITSYKHWKGWFTSWQVVKEKSWRLSVIFSSSLWWLWRYHNSVTFRSPPDEEK</sequence>
<dbReference type="EMBL" id="BQNB010015330">
    <property type="protein sequence ID" value="GJT38775.1"/>
    <property type="molecule type" value="Genomic_DNA"/>
</dbReference>
<reference evidence="1" key="2">
    <citation type="submission" date="2022-01" db="EMBL/GenBank/DDBJ databases">
        <authorList>
            <person name="Yamashiro T."/>
            <person name="Shiraishi A."/>
            <person name="Satake H."/>
            <person name="Nakayama K."/>
        </authorList>
    </citation>
    <scope>NUCLEOTIDE SEQUENCE</scope>
</reference>
<proteinExistence type="predicted"/>